<keyword evidence="2" id="KW-0812">Transmembrane</keyword>
<comment type="caution">
    <text evidence="4">The sequence shown here is derived from an EMBL/GenBank/DDBJ whole genome shotgun (WGS) entry which is preliminary data.</text>
</comment>
<dbReference type="OrthoDB" id="424577at2759"/>
<name>A0A1Q9DL06_SYMMI</name>
<dbReference type="Proteomes" id="UP000186817">
    <property type="component" value="Unassembled WGS sequence"/>
</dbReference>
<protein>
    <submittedName>
        <fullName evidence="4">Uncharacterized protein</fullName>
    </submittedName>
</protein>
<gene>
    <name evidence="4" type="ORF">AK812_SmicGene22004</name>
</gene>
<feature type="transmembrane region" description="Helical" evidence="2">
    <location>
        <begin position="541"/>
        <end position="562"/>
    </location>
</feature>
<keyword evidence="5" id="KW-1185">Reference proteome</keyword>
<organism evidence="4 5">
    <name type="scientific">Symbiodinium microadriaticum</name>
    <name type="common">Dinoflagellate</name>
    <name type="synonym">Zooxanthella microadriatica</name>
    <dbReference type="NCBI Taxonomy" id="2951"/>
    <lineage>
        <taxon>Eukaryota</taxon>
        <taxon>Sar</taxon>
        <taxon>Alveolata</taxon>
        <taxon>Dinophyceae</taxon>
        <taxon>Suessiales</taxon>
        <taxon>Symbiodiniaceae</taxon>
        <taxon>Symbiodinium</taxon>
    </lineage>
</organism>
<feature type="transmembrane region" description="Helical" evidence="2">
    <location>
        <begin position="602"/>
        <end position="620"/>
    </location>
</feature>
<proteinExistence type="predicted"/>
<feature type="compositionally biased region" description="Basic and acidic residues" evidence="1">
    <location>
        <begin position="821"/>
        <end position="835"/>
    </location>
</feature>
<evidence type="ECO:0000313" key="4">
    <source>
        <dbReference type="EMBL" id="OLP95829.1"/>
    </source>
</evidence>
<keyword evidence="3" id="KW-0732">Signal</keyword>
<accession>A0A1Q9DL06</accession>
<feature type="transmembrane region" description="Helical" evidence="2">
    <location>
        <begin position="574"/>
        <end position="596"/>
    </location>
</feature>
<evidence type="ECO:0000256" key="2">
    <source>
        <dbReference type="SAM" id="Phobius"/>
    </source>
</evidence>
<reference evidence="4 5" key="1">
    <citation type="submission" date="2016-02" db="EMBL/GenBank/DDBJ databases">
        <title>Genome analysis of coral dinoflagellate symbionts highlights evolutionary adaptations to a symbiotic lifestyle.</title>
        <authorList>
            <person name="Aranda M."/>
            <person name="Li Y."/>
            <person name="Liew Y.J."/>
            <person name="Baumgarten S."/>
            <person name="Simakov O."/>
            <person name="Wilson M."/>
            <person name="Piel J."/>
            <person name="Ashoor H."/>
            <person name="Bougouffa S."/>
            <person name="Bajic V.B."/>
            <person name="Ryu T."/>
            <person name="Ravasi T."/>
            <person name="Bayer T."/>
            <person name="Micklem G."/>
            <person name="Kim H."/>
            <person name="Bhak J."/>
            <person name="Lajeunesse T.C."/>
            <person name="Voolstra C.R."/>
        </authorList>
    </citation>
    <scope>NUCLEOTIDE SEQUENCE [LARGE SCALE GENOMIC DNA]</scope>
    <source>
        <strain evidence="4 5">CCMP2467</strain>
    </source>
</reference>
<keyword evidence="2" id="KW-1133">Transmembrane helix</keyword>
<evidence type="ECO:0000256" key="1">
    <source>
        <dbReference type="SAM" id="MobiDB-lite"/>
    </source>
</evidence>
<feature type="signal peptide" evidence="3">
    <location>
        <begin position="1"/>
        <end position="29"/>
    </location>
</feature>
<evidence type="ECO:0000313" key="5">
    <source>
        <dbReference type="Proteomes" id="UP000186817"/>
    </source>
</evidence>
<evidence type="ECO:0000256" key="3">
    <source>
        <dbReference type="SAM" id="SignalP"/>
    </source>
</evidence>
<feature type="chain" id="PRO_5012028280" evidence="3">
    <location>
        <begin position="30"/>
        <end position="920"/>
    </location>
</feature>
<sequence length="920" mass="99875">MLSAQASHACRAALGCCLASCFLLLPALRQMFSPEVQPLLPTAAVMSLFCSGSSLEETSVLCFESVLGTLLAVVNAAASRSIALQEVSAVPGQTVVGASIMASSIALVMLACLLPISENAKMYTVGLTAYFAMDCFKNSTLPIITFCVEYTMVSLLGSSCALLAYTLPLPGIQDPRAMKSAAAAFSDVADGCAEVITEATVAFLGTGAGDAWRAIAQQRLRELWERLAEAKATAEYWPLAAAQMLRPTGRLHMARRRLQQEAAFGSAEETLDICCLLCELAARPHGAEAGLEADLVRSAAEPAIMRVADGAAALLRDFGRTNFQQAGLQTTGAGWAANDAHRKRLREAAETALRNSSAAAQELLLLKQFQSRSDASKLERGETFASARSEMASFLFLVHGLAADLLKREGSITQRAETLQEISMMPRASRARSLSAELTEDFLTSSLWVESKALQEPLLSPEQQRWRKNWGYRERTYQAVSSAVRLRWRSALKVSLSYFLALILDLHYGLDSVLVCTVSYLSSYGSQYAGGSLRRAISRGVGVAAGATVGSVLQHLSISVAVSKLTQLWLLAPLAIHLLVALCFIWCWTFCCMLVYFRKGPYAYVGFVAAFTAIKFLSCLPGESLHLTTTVASTMYACLLAVMVETCVLPIDARDLMQARVASSLVGVGVVLPALVTADEARTTLVKQTIDNEGLPDLTERLKEVGAYERYLEWREGYMRWRQGLHSGAKGEVSKKIEEATPTSAPKRVVTSFRPRDQPALPSDLHPSAVDLTASINSQIDGIQLTVEPSARDLHSVENVQNVHVRAVAEMPGLAELLAKAKGDDDASREQREREEADLEDGLPLPKRLPSSDDEQRISLTAVQEVLVEIREALAPAEESQMHSISTRCEIEWPFDATQPFHSHHSPLTCLRSTGDCFVL</sequence>
<feature type="region of interest" description="Disordered" evidence="1">
    <location>
        <begin position="821"/>
        <end position="856"/>
    </location>
</feature>
<feature type="transmembrane region" description="Helical" evidence="2">
    <location>
        <begin position="657"/>
        <end position="678"/>
    </location>
</feature>
<feature type="transmembrane region" description="Helical" evidence="2">
    <location>
        <begin position="627"/>
        <end position="651"/>
    </location>
</feature>
<feature type="transmembrane region" description="Helical" evidence="2">
    <location>
        <begin position="95"/>
        <end position="116"/>
    </location>
</feature>
<dbReference type="AlphaFoldDB" id="A0A1Q9DL06"/>
<keyword evidence="2" id="KW-0472">Membrane</keyword>
<dbReference type="EMBL" id="LSRX01000489">
    <property type="protein sequence ID" value="OLP95829.1"/>
    <property type="molecule type" value="Genomic_DNA"/>
</dbReference>